<keyword evidence="3 10" id="KW-0813">Transport</keyword>
<dbReference type="EMBL" id="JABFCX010000003">
    <property type="protein sequence ID" value="NNU17106.1"/>
    <property type="molecule type" value="Genomic_DNA"/>
</dbReference>
<evidence type="ECO:0000256" key="3">
    <source>
        <dbReference type="ARBA" id="ARBA00022448"/>
    </source>
</evidence>
<dbReference type="RefSeq" id="WP_173200206.1">
    <property type="nucleotide sequence ID" value="NZ_JABFCX010000003.1"/>
</dbReference>
<keyword evidence="7" id="KW-0653">Protein transport</keyword>
<dbReference type="Pfam" id="PF03934">
    <property type="entry name" value="T2SSK"/>
    <property type="match status" value="1"/>
</dbReference>
<evidence type="ECO:0000256" key="5">
    <source>
        <dbReference type="ARBA" id="ARBA00022519"/>
    </source>
</evidence>
<comment type="caution">
    <text evidence="13">The sequence shown here is derived from an EMBL/GenBank/DDBJ whole genome shotgun (WGS) entry which is preliminary data.</text>
</comment>
<dbReference type="Gene3D" id="1.10.40.60">
    <property type="entry name" value="EpsJ-like"/>
    <property type="match status" value="2"/>
</dbReference>
<dbReference type="NCBIfam" id="NF037980">
    <property type="entry name" value="T2SS_GspK"/>
    <property type="match status" value="1"/>
</dbReference>
<evidence type="ECO:0000313" key="13">
    <source>
        <dbReference type="EMBL" id="NNU17106.1"/>
    </source>
</evidence>
<evidence type="ECO:0000256" key="8">
    <source>
        <dbReference type="ARBA" id="ARBA00022989"/>
    </source>
</evidence>
<evidence type="ECO:0000256" key="4">
    <source>
        <dbReference type="ARBA" id="ARBA00022475"/>
    </source>
</evidence>
<dbReference type="GO" id="GO:0005886">
    <property type="term" value="C:plasma membrane"/>
    <property type="evidence" value="ECO:0007669"/>
    <property type="project" value="UniProtKB-SubCell"/>
</dbReference>
<evidence type="ECO:0000259" key="12">
    <source>
        <dbReference type="Pfam" id="PF21687"/>
    </source>
</evidence>
<evidence type="ECO:0000256" key="1">
    <source>
        <dbReference type="ARBA" id="ARBA00004533"/>
    </source>
</evidence>
<dbReference type="Gene3D" id="3.30.1300.30">
    <property type="entry name" value="GSPII I/J protein-like"/>
    <property type="match status" value="1"/>
</dbReference>
<evidence type="ECO:0000256" key="9">
    <source>
        <dbReference type="ARBA" id="ARBA00023136"/>
    </source>
</evidence>
<evidence type="ECO:0000259" key="11">
    <source>
        <dbReference type="Pfam" id="PF03934"/>
    </source>
</evidence>
<dbReference type="GO" id="GO:0009306">
    <property type="term" value="P:protein secretion"/>
    <property type="evidence" value="ECO:0007669"/>
    <property type="project" value="InterPro"/>
</dbReference>
<comment type="subcellular location">
    <subcellularLocation>
        <location evidence="1 10">Cell inner membrane</location>
    </subcellularLocation>
</comment>
<dbReference type="Pfam" id="PF21687">
    <property type="entry name" value="T2SSK_1st"/>
    <property type="match status" value="1"/>
</dbReference>
<evidence type="ECO:0000256" key="10">
    <source>
        <dbReference type="PIRNR" id="PIRNR002786"/>
    </source>
</evidence>
<reference evidence="13 14" key="1">
    <citation type="submission" date="2020-05" db="EMBL/GenBank/DDBJ databases">
        <title>Parvularcula mediterraneae sp. nov., isolated from polypropylene straw from shallow seawater of the seashore of Laganas in Zakynthos island, Greece.</title>
        <authorList>
            <person name="Szabo I."/>
            <person name="Al-Omari J."/>
            <person name="Rado J."/>
            <person name="Szerdahelyi G.S."/>
        </authorList>
    </citation>
    <scope>NUCLEOTIDE SEQUENCE [LARGE SCALE GENOMIC DNA]</scope>
    <source>
        <strain evidence="13 14">ZS-1/3</strain>
    </source>
</reference>
<dbReference type="InterPro" id="IPR005628">
    <property type="entry name" value="GspK"/>
</dbReference>
<organism evidence="13 14">
    <name type="scientific">Parvularcula mediterranea</name>
    <dbReference type="NCBI Taxonomy" id="2732508"/>
    <lineage>
        <taxon>Bacteria</taxon>
        <taxon>Pseudomonadati</taxon>
        <taxon>Pseudomonadota</taxon>
        <taxon>Alphaproteobacteria</taxon>
        <taxon>Parvularculales</taxon>
        <taxon>Parvularculaceae</taxon>
        <taxon>Parvularcula</taxon>
    </lineage>
</organism>
<dbReference type="Proteomes" id="UP000536835">
    <property type="component" value="Unassembled WGS sequence"/>
</dbReference>
<evidence type="ECO:0000313" key="14">
    <source>
        <dbReference type="Proteomes" id="UP000536835"/>
    </source>
</evidence>
<dbReference type="InterPro" id="IPR038072">
    <property type="entry name" value="GspK_central_sf"/>
</dbReference>
<gene>
    <name evidence="13" type="primary">gspK</name>
    <name evidence="13" type="ORF">HK107_12315</name>
</gene>
<keyword evidence="6" id="KW-0812">Transmembrane</keyword>
<name>A0A7Y3W6B4_9PROT</name>
<keyword evidence="8" id="KW-1133">Transmembrane helix</keyword>
<accession>A0A7Y3W6B4</accession>
<proteinExistence type="inferred from homology"/>
<feature type="domain" description="T2SS protein K first SAM-like" evidence="12">
    <location>
        <begin position="100"/>
        <end position="211"/>
    </location>
</feature>
<keyword evidence="4 10" id="KW-1003">Cell membrane</keyword>
<dbReference type="PIRSF" id="PIRSF002786">
    <property type="entry name" value="XcpX"/>
    <property type="match status" value="1"/>
</dbReference>
<protein>
    <recommendedName>
        <fullName evidence="10">Type II secretion system protein K</fullName>
    </recommendedName>
</protein>
<dbReference type="PANTHER" id="PTHR38831:SF1">
    <property type="entry name" value="TYPE II SECRETION SYSTEM PROTEIN K-RELATED"/>
    <property type="match status" value="1"/>
</dbReference>
<dbReference type="InterPro" id="IPR049031">
    <property type="entry name" value="T2SSK_SAM-like_1st"/>
</dbReference>
<dbReference type="InterPro" id="IPR049179">
    <property type="entry name" value="T2SSK_SAM-like_2nd"/>
</dbReference>
<dbReference type="AlphaFoldDB" id="A0A7Y3W6B4"/>
<keyword evidence="5 10" id="KW-0997">Cell inner membrane</keyword>
<evidence type="ECO:0000256" key="6">
    <source>
        <dbReference type="ARBA" id="ARBA00022692"/>
    </source>
</evidence>
<keyword evidence="14" id="KW-1185">Reference proteome</keyword>
<sequence>MRREKQKGVALLTVLLLVATIAVLAVAMTEIMTRSLGRAAAGEARDQGFWALAGLEAAAIGYLEEQGEAIDQPVSPLFQQPVVLPFEGGTATISFSERSNCFNVNDLVARSEDEGGYVTDQAAGGRFADLVEAVGGSRNAGQQLAARIADFIDADDDPNASSQDDYDYRRREVPYRTASTLLASVSELRAISGFSRDVYRPLAGYLCALPTDEVQMLNVNTLTPEDAPLLKAAAGDALTMSGAMQIIAQRSPAGYDDVSAFLEQPLLAGRDLPSDMSTMLTTKSNHIEMEIVVQTAAGRLRQVSRISRADGEPIVIERRIGERLP</sequence>
<keyword evidence="9 10" id="KW-0472">Membrane</keyword>
<feature type="domain" description="T2SS protein K second SAM-like" evidence="11">
    <location>
        <begin position="217"/>
        <end position="282"/>
    </location>
</feature>
<evidence type="ECO:0000256" key="2">
    <source>
        <dbReference type="ARBA" id="ARBA00007246"/>
    </source>
</evidence>
<evidence type="ECO:0000256" key="7">
    <source>
        <dbReference type="ARBA" id="ARBA00022927"/>
    </source>
</evidence>
<dbReference type="SUPFAM" id="SSF158544">
    <property type="entry name" value="GspK insert domain-like"/>
    <property type="match status" value="2"/>
</dbReference>
<comment type="similarity">
    <text evidence="2 10">Belongs to the GSP K family.</text>
</comment>
<dbReference type="PANTHER" id="PTHR38831">
    <property type="entry name" value="TYPE II SECRETION SYSTEM PROTEIN K"/>
    <property type="match status" value="1"/>
</dbReference>